<keyword evidence="3" id="KW-1185">Reference proteome</keyword>
<evidence type="ECO:0000256" key="1">
    <source>
        <dbReference type="SAM" id="MobiDB-lite"/>
    </source>
</evidence>
<accession>A0A9P6ISF0</accession>
<organism evidence="2 3">
    <name type="scientific">Mortierella alpina</name>
    <name type="common">Oleaginous fungus</name>
    <name type="synonym">Mortierella renispora</name>
    <dbReference type="NCBI Taxonomy" id="64518"/>
    <lineage>
        <taxon>Eukaryota</taxon>
        <taxon>Fungi</taxon>
        <taxon>Fungi incertae sedis</taxon>
        <taxon>Mucoromycota</taxon>
        <taxon>Mortierellomycotina</taxon>
        <taxon>Mortierellomycetes</taxon>
        <taxon>Mortierellales</taxon>
        <taxon>Mortierellaceae</taxon>
        <taxon>Mortierella</taxon>
    </lineage>
</organism>
<dbReference type="EMBL" id="JAAAHY010003047">
    <property type="protein sequence ID" value="KAF9943619.1"/>
    <property type="molecule type" value="Genomic_DNA"/>
</dbReference>
<dbReference type="OrthoDB" id="5687834at2759"/>
<feature type="compositionally biased region" description="Basic and acidic residues" evidence="1">
    <location>
        <begin position="251"/>
        <end position="266"/>
    </location>
</feature>
<feature type="non-terminal residue" evidence="2">
    <location>
        <position position="266"/>
    </location>
</feature>
<feature type="non-terminal residue" evidence="2">
    <location>
        <position position="1"/>
    </location>
</feature>
<dbReference type="AlphaFoldDB" id="A0A9P6ISF0"/>
<name>A0A9P6ISF0_MORAP</name>
<comment type="caution">
    <text evidence="2">The sequence shown here is derived from an EMBL/GenBank/DDBJ whole genome shotgun (WGS) entry which is preliminary data.</text>
</comment>
<reference evidence="2" key="1">
    <citation type="journal article" date="2020" name="Fungal Divers.">
        <title>Resolving the Mortierellaceae phylogeny through synthesis of multi-gene phylogenetics and phylogenomics.</title>
        <authorList>
            <person name="Vandepol N."/>
            <person name="Liber J."/>
            <person name="Desiro A."/>
            <person name="Na H."/>
            <person name="Kennedy M."/>
            <person name="Barry K."/>
            <person name="Grigoriev I.V."/>
            <person name="Miller A.N."/>
            <person name="O'Donnell K."/>
            <person name="Stajich J.E."/>
            <person name="Bonito G."/>
        </authorList>
    </citation>
    <scope>NUCLEOTIDE SEQUENCE</scope>
    <source>
        <strain evidence="2">CK1249</strain>
    </source>
</reference>
<feature type="region of interest" description="Disordered" evidence="1">
    <location>
        <begin position="161"/>
        <end position="202"/>
    </location>
</feature>
<gene>
    <name evidence="2" type="ORF">BGZ70_005700</name>
</gene>
<dbReference type="Proteomes" id="UP000738359">
    <property type="component" value="Unassembled WGS sequence"/>
</dbReference>
<evidence type="ECO:0000313" key="3">
    <source>
        <dbReference type="Proteomes" id="UP000738359"/>
    </source>
</evidence>
<feature type="region of interest" description="Disordered" evidence="1">
    <location>
        <begin position="1"/>
        <end position="46"/>
    </location>
</feature>
<proteinExistence type="predicted"/>
<protein>
    <submittedName>
        <fullName evidence="2">Uncharacterized protein</fullName>
    </submittedName>
</protein>
<feature type="region of interest" description="Disordered" evidence="1">
    <location>
        <begin position="215"/>
        <end position="266"/>
    </location>
</feature>
<feature type="compositionally biased region" description="Polar residues" evidence="1">
    <location>
        <begin position="21"/>
        <end position="32"/>
    </location>
</feature>
<sequence length="266" mass="28457">ARFGSWFPKPTLHHPQENRRPQTVPQSETPQPVCQPGVVQDGDSEDSMFHAPKEGLSDVCGLEGRILARVDRPCSTQVPSVCMAGQDVSFQDISIRTLPVTTCIHHDPPPSTEVGEKARDSAFRISGRSLDHGEFEREVSAGHSFGVGQIAVAGLPGQHEKSRVGAVTDTGPPGLHLQHEGHDFGGPQVETAGHSSRGDKDLEQGMDLDQELVIVRGQGCGDNSSSISSSPDDSQALSSEERSAAPTFSFVERHCAVGQRSDREPG</sequence>
<evidence type="ECO:0000313" key="2">
    <source>
        <dbReference type="EMBL" id="KAF9943619.1"/>
    </source>
</evidence>
<feature type="compositionally biased region" description="Low complexity" evidence="1">
    <location>
        <begin position="222"/>
        <end position="238"/>
    </location>
</feature>